<dbReference type="Proteomes" id="UP000202958">
    <property type="component" value="Segment"/>
</dbReference>
<organism evidence="1 2">
    <name type="scientific">Sinorhizobium phage phiN3</name>
    <dbReference type="NCBI Taxonomy" id="1647405"/>
    <lineage>
        <taxon>Viruses</taxon>
        <taxon>Duplodnaviria</taxon>
        <taxon>Heunggongvirae</taxon>
        <taxon>Uroviricota</taxon>
        <taxon>Caudoviricetes</taxon>
        <taxon>Emdodecavirus</taxon>
        <taxon>Emdodecavirus N3</taxon>
    </lineage>
</organism>
<evidence type="ECO:0000313" key="1">
    <source>
        <dbReference type="EMBL" id="AKF13272.1"/>
    </source>
</evidence>
<accession>A0A0F6YPK2</accession>
<reference evidence="1 2" key="1">
    <citation type="submission" date="2015-04" db="EMBL/GenBank/DDBJ databases">
        <authorList>
            <person name="Hodson T.S."/>
            <person name="Hyde J.R."/>
            <person name="Schouten J.T."/>
            <person name="Crockett J.T."/>
            <person name="Smith T.A."/>
            <person name="Merrill B.D."/>
            <person name="Crook M.B."/>
            <person name="Griffitts J.S."/>
            <person name="Burnett S.H."/>
            <person name="Grose J.H."/>
            <person name="Breakwell D.P."/>
        </authorList>
    </citation>
    <scope>NUCLEOTIDE SEQUENCE [LARGE SCALE GENOMIC DNA]</scope>
</reference>
<dbReference type="RefSeq" id="YP_009212245.1">
    <property type="nucleotide sequence ID" value="NC_028945.1"/>
</dbReference>
<sequence length="113" mass="13341">MTYKCFVIETSFQSRFQRKIYFERPDPTEKGFYRTTTILSGFFHGRGARANVTEKRQFTYHGINEDDLYTYTTDPSITVDGLHGFFAEIGYDYRTKKYASGERIKKWNGVKFV</sequence>
<keyword evidence="2" id="KW-1185">Reference proteome</keyword>
<evidence type="ECO:0000313" key="2">
    <source>
        <dbReference type="Proteomes" id="UP000202958"/>
    </source>
</evidence>
<dbReference type="KEGG" id="vg:26638734"/>
<dbReference type="GeneID" id="26638734"/>
<gene>
    <name evidence="1" type="ORF">PHIN3_5</name>
</gene>
<protein>
    <submittedName>
        <fullName evidence="1">Uncharacterized protein</fullName>
    </submittedName>
</protein>
<name>A0A0F6YPK2_9CAUD</name>
<dbReference type="EMBL" id="KR052482">
    <property type="protein sequence ID" value="AKF13272.1"/>
    <property type="molecule type" value="Genomic_DNA"/>
</dbReference>
<proteinExistence type="predicted"/>